<proteinExistence type="predicted"/>
<accession>A0A286TT87</accession>
<dbReference type="GO" id="GO:0008897">
    <property type="term" value="F:holo-[acyl-carrier-protein] synthase activity"/>
    <property type="evidence" value="ECO:0007669"/>
    <property type="project" value="InterPro"/>
</dbReference>
<dbReference type="SUPFAM" id="SSF56214">
    <property type="entry name" value="4'-phosphopantetheinyl transferase"/>
    <property type="match status" value="2"/>
</dbReference>
<dbReference type="EMBL" id="BAOS01000001">
    <property type="protein sequence ID" value="GAX59129.1"/>
    <property type="molecule type" value="Genomic_DNA"/>
</dbReference>
<dbReference type="GO" id="GO:0000287">
    <property type="term" value="F:magnesium ion binding"/>
    <property type="evidence" value="ECO:0007669"/>
    <property type="project" value="InterPro"/>
</dbReference>
<evidence type="ECO:0000256" key="1">
    <source>
        <dbReference type="ARBA" id="ARBA00022679"/>
    </source>
</evidence>
<evidence type="ECO:0000313" key="3">
    <source>
        <dbReference type="EMBL" id="GAX59129.1"/>
    </source>
</evidence>
<organism evidence="3 4">
    <name type="scientific">Candidatus Scalindua japonica</name>
    <dbReference type="NCBI Taxonomy" id="1284222"/>
    <lineage>
        <taxon>Bacteria</taxon>
        <taxon>Pseudomonadati</taxon>
        <taxon>Planctomycetota</taxon>
        <taxon>Candidatus Brocadiia</taxon>
        <taxon>Candidatus Brocadiales</taxon>
        <taxon>Candidatus Scalinduaceae</taxon>
        <taxon>Candidatus Scalindua</taxon>
    </lineage>
</organism>
<keyword evidence="1 3" id="KW-0808">Transferase</keyword>
<keyword evidence="4" id="KW-1185">Reference proteome</keyword>
<feature type="domain" description="4'-phosphopantetheinyl transferase" evidence="2">
    <location>
        <begin position="126"/>
        <end position="206"/>
    </location>
</feature>
<dbReference type="OrthoDB" id="9808281at2"/>
<dbReference type="RefSeq" id="WP_096892268.1">
    <property type="nucleotide sequence ID" value="NZ_BAOS01000001.1"/>
</dbReference>
<reference evidence="3 4" key="1">
    <citation type="journal article" date="2017" name="Environ. Microbiol. Rep.">
        <title>Genetic diversity of marine anaerobic ammonium-oxidizing bacteria as revealed by genomic and proteomic analyses of 'Candidatus Scalindua japonica'.</title>
        <authorList>
            <person name="Oshiki M."/>
            <person name="Mizuto K."/>
            <person name="Kimura Z."/>
            <person name="Kindaichi T."/>
            <person name="Satoh H."/>
            <person name="Okabe S."/>
        </authorList>
    </citation>
    <scope>NUCLEOTIDE SEQUENCE [LARGE SCALE GENOMIC DNA]</scope>
    <source>
        <strain evidence="4">husup-a2</strain>
    </source>
</reference>
<comment type="caution">
    <text evidence="3">The sequence shown here is derived from an EMBL/GenBank/DDBJ whole genome shotgun (WGS) entry which is preliminary data.</text>
</comment>
<name>A0A286TT87_9BACT</name>
<dbReference type="Gene3D" id="3.90.470.20">
    <property type="entry name" value="4'-phosphopantetheinyl transferase domain"/>
    <property type="match status" value="2"/>
</dbReference>
<dbReference type="Proteomes" id="UP000218542">
    <property type="component" value="Unassembled WGS sequence"/>
</dbReference>
<protein>
    <submittedName>
        <fullName evidence="3">Phosphopantetheinyl transferase</fullName>
    </submittedName>
</protein>
<evidence type="ECO:0000313" key="4">
    <source>
        <dbReference type="Proteomes" id="UP000218542"/>
    </source>
</evidence>
<evidence type="ECO:0000259" key="2">
    <source>
        <dbReference type="Pfam" id="PF01648"/>
    </source>
</evidence>
<dbReference type="AlphaFoldDB" id="A0A286TT87"/>
<dbReference type="InterPro" id="IPR037143">
    <property type="entry name" value="4-PPantetheinyl_Trfase_dom_sf"/>
</dbReference>
<gene>
    <name evidence="3" type="ORF">SCALIN_C01_0060</name>
</gene>
<sequence>MIPKQPSTLSLCVENEKVTACLAGIHSREYTNVLKNVKDILHPEELDYFSGLKYERRKLSYLLGRYAAKVAASDYLNDKKLTKIEIFSGLFNQPVVRHLSFDTPDVTISHCDDIAVAIAFSPCKIMGLDIEYIAEEKLSVFETQLTESEKHMTSKEFDTVAAGAVCIWTIKEALSKAIKCGFTVPFKILELKKITPVNDSAYLSEFKNFKQYKSISVIFYPYILSIVLPCKMMVNTTTSSMLSYFNQLVY</sequence>
<dbReference type="InterPro" id="IPR008278">
    <property type="entry name" value="4-PPantetheinyl_Trfase_dom"/>
</dbReference>
<dbReference type="Pfam" id="PF01648">
    <property type="entry name" value="ACPS"/>
    <property type="match status" value="1"/>
</dbReference>